<dbReference type="PROSITE" id="PS01277">
    <property type="entry name" value="RIBONUCLEASE_PH"/>
    <property type="match status" value="1"/>
</dbReference>
<dbReference type="InterPro" id="IPR001247">
    <property type="entry name" value="ExoRNase_PH_dom1"/>
</dbReference>
<dbReference type="FunFam" id="3.30.230.70:FF:000003">
    <property type="entry name" value="Ribonuclease PH"/>
    <property type="match status" value="1"/>
</dbReference>
<keyword evidence="6 9" id="KW-0808">Transferase</keyword>
<dbReference type="Gene3D" id="3.30.230.70">
    <property type="entry name" value="GHMP Kinase, N-terminal domain"/>
    <property type="match status" value="1"/>
</dbReference>
<comment type="catalytic activity">
    <reaction evidence="6">
        <text>tRNA(n+1) + phosphate = tRNA(n) + a ribonucleoside 5'-diphosphate</text>
        <dbReference type="Rhea" id="RHEA:10628"/>
        <dbReference type="Rhea" id="RHEA-COMP:17343"/>
        <dbReference type="Rhea" id="RHEA-COMP:17344"/>
        <dbReference type="ChEBI" id="CHEBI:43474"/>
        <dbReference type="ChEBI" id="CHEBI:57930"/>
        <dbReference type="ChEBI" id="CHEBI:173114"/>
        <dbReference type="EC" id="2.7.7.56"/>
    </reaction>
</comment>
<comment type="similarity">
    <text evidence="1 6">Belongs to the RNase PH family.</text>
</comment>
<gene>
    <name evidence="6 9" type="primary">rph</name>
    <name evidence="9" type="ordered locus">PSEEN5439</name>
</gene>
<dbReference type="InterPro" id="IPR015847">
    <property type="entry name" value="ExoRNase_PH_dom2"/>
</dbReference>
<dbReference type="InterPro" id="IPR002381">
    <property type="entry name" value="RNase_PH_bac-type"/>
</dbReference>
<dbReference type="AlphaFoldDB" id="Q1I2T6"/>
<dbReference type="PANTHER" id="PTHR11953">
    <property type="entry name" value="EXOSOME COMPLEX COMPONENT"/>
    <property type="match status" value="1"/>
</dbReference>
<keyword evidence="4 6" id="KW-0819">tRNA processing</keyword>
<evidence type="ECO:0000256" key="5">
    <source>
        <dbReference type="ARBA" id="ARBA00022884"/>
    </source>
</evidence>
<dbReference type="HOGENOM" id="CLU_050858_0_0_6"/>
<evidence type="ECO:0000256" key="3">
    <source>
        <dbReference type="ARBA" id="ARBA00022555"/>
    </source>
</evidence>
<comment type="subunit">
    <text evidence="6">Homohexameric ring arranged as a trimer of dimers.</text>
</comment>
<dbReference type="Proteomes" id="UP000000658">
    <property type="component" value="Chromosome"/>
</dbReference>
<evidence type="ECO:0000259" key="7">
    <source>
        <dbReference type="Pfam" id="PF01138"/>
    </source>
</evidence>
<feature type="binding site" evidence="6">
    <location>
        <position position="100"/>
    </location>
    <ligand>
        <name>phosphate</name>
        <dbReference type="ChEBI" id="CHEBI:43474"/>
        <note>substrate</note>
    </ligand>
</feature>
<dbReference type="InterPro" id="IPR036345">
    <property type="entry name" value="ExoRNase_PH_dom2_sf"/>
</dbReference>
<dbReference type="SUPFAM" id="SSF54211">
    <property type="entry name" value="Ribosomal protein S5 domain 2-like"/>
    <property type="match status" value="1"/>
</dbReference>
<dbReference type="SUPFAM" id="SSF55666">
    <property type="entry name" value="Ribonuclease PH domain 2-like"/>
    <property type="match status" value="1"/>
</dbReference>
<dbReference type="GO" id="GO:0008033">
    <property type="term" value="P:tRNA processing"/>
    <property type="evidence" value="ECO:0007669"/>
    <property type="project" value="UniProtKB-UniRule"/>
</dbReference>
<proteinExistence type="inferred from homology"/>
<evidence type="ECO:0000313" key="10">
    <source>
        <dbReference type="Proteomes" id="UP000000658"/>
    </source>
</evidence>
<feature type="domain" description="Exoribonuclease phosphorolytic" evidence="7">
    <location>
        <begin position="24"/>
        <end position="154"/>
    </location>
</feature>
<comment type="function">
    <text evidence="6">Phosphorolytic 3'-5' exoribonuclease that plays an important role in tRNA 3'-end maturation. Removes nucleotide residues following the 3'-CCA terminus of tRNAs; can also add nucleotides to the ends of RNA molecules by using nucleoside diphosphates as substrates, but this may not be physiologically important. Probably plays a role in initiation of 16S rRNA degradation (leading to ribosome degradation) during starvation.</text>
</comment>
<dbReference type="InterPro" id="IPR020568">
    <property type="entry name" value="Ribosomal_Su5_D2-typ_SF"/>
</dbReference>
<dbReference type="GO" id="GO:0031125">
    <property type="term" value="P:rRNA 3'-end processing"/>
    <property type="evidence" value="ECO:0007669"/>
    <property type="project" value="UniProtKB-ARBA"/>
</dbReference>
<protein>
    <recommendedName>
        <fullName evidence="6">Ribonuclease PH</fullName>
        <shortName evidence="6">RNase PH</shortName>
        <ecNumber evidence="6">2.7.7.56</ecNumber>
    </recommendedName>
    <alternativeName>
        <fullName evidence="6">tRNA nucleotidyltransferase</fullName>
    </alternativeName>
</protein>
<dbReference type="STRING" id="384676.PSEEN5439"/>
<evidence type="ECO:0000256" key="4">
    <source>
        <dbReference type="ARBA" id="ARBA00022694"/>
    </source>
</evidence>
<evidence type="ECO:0000256" key="2">
    <source>
        <dbReference type="ARBA" id="ARBA00022552"/>
    </source>
</evidence>
<evidence type="ECO:0000259" key="8">
    <source>
        <dbReference type="Pfam" id="PF03725"/>
    </source>
</evidence>
<dbReference type="EC" id="2.7.7.56" evidence="6"/>
<dbReference type="EMBL" id="CT573326">
    <property type="protein sequence ID" value="CAK18050.1"/>
    <property type="molecule type" value="Genomic_DNA"/>
</dbReference>
<dbReference type="NCBIfam" id="TIGR01966">
    <property type="entry name" value="RNasePH"/>
    <property type="match status" value="1"/>
</dbReference>
<evidence type="ECO:0000313" key="9">
    <source>
        <dbReference type="EMBL" id="CAK18050.1"/>
    </source>
</evidence>
<dbReference type="PANTHER" id="PTHR11953:SF0">
    <property type="entry name" value="EXOSOME COMPLEX COMPONENT RRP41"/>
    <property type="match status" value="1"/>
</dbReference>
<dbReference type="InterPro" id="IPR050080">
    <property type="entry name" value="RNase_PH"/>
</dbReference>
<evidence type="ECO:0000256" key="6">
    <source>
        <dbReference type="HAMAP-Rule" id="MF_00564"/>
    </source>
</evidence>
<accession>Q1I2T6</accession>
<keyword evidence="6 9" id="KW-0548">Nucleotidyltransferase</keyword>
<evidence type="ECO:0000256" key="1">
    <source>
        <dbReference type="ARBA" id="ARBA00006678"/>
    </source>
</evidence>
<dbReference type="Pfam" id="PF01138">
    <property type="entry name" value="RNase_PH"/>
    <property type="match status" value="1"/>
</dbReference>
<dbReference type="InterPro" id="IPR018336">
    <property type="entry name" value="RNase_PH_CS"/>
</dbReference>
<dbReference type="GO" id="GO:0000049">
    <property type="term" value="F:tRNA binding"/>
    <property type="evidence" value="ECO:0007669"/>
    <property type="project" value="UniProtKB-UniRule"/>
</dbReference>
<dbReference type="HAMAP" id="MF_00564">
    <property type="entry name" value="RNase_PH"/>
    <property type="match status" value="1"/>
</dbReference>
<name>Q1I2T6_PSEE4</name>
<dbReference type="GO" id="GO:0000175">
    <property type="term" value="F:3'-5'-RNA exonuclease activity"/>
    <property type="evidence" value="ECO:0007669"/>
    <property type="project" value="UniProtKB-UniRule"/>
</dbReference>
<feature type="domain" description="Exoribonuclease phosphorolytic" evidence="8">
    <location>
        <begin position="172"/>
        <end position="239"/>
    </location>
</feature>
<dbReference type="eggNOG" id="COG0689">
    <property type="taxonomic scope" value="Bacteria"/>
</dbReference>
<feature type="binding site" evidence="6">
    <location>
        <begin position="138"/>
        <end position="140"/>
    </location>
    <ligand>
        <name>phosphate</name>
        <dbReference type="ChEBI" id="CHEBI:43474"/>
        <note>substrate</note>
    </ligand>
</feature>
<organism evidence="9 10">
    <name type="scientific">Pseudomonas entomophila (strain L48)</name>
    <dbReference type="NCBI Taxonomy" id="384676"/>
    <lineage>
        <taxon>Bacteria</taxon>
        <taxon>Pseudomonadati</taxon>
        <taxon>Pseudomonadota</taxon>
        <taxon>Gammaproteobacteria</taxon>
        <taxon>Pseudomonadales</taxon>
        <taxon>Pseudomonadaceae</taxon>
        <taxon>Pseudomonas</taxon>
    </lineage>
</organism>
<keyword evidence="2 6" id="KW-0698">rRNA processing</keyword>
<dbReference type="GO" id="GO:0016075">
    <property type="term" value="P:rRNA catabolic process"/>
    <property type="evidence" value="ECO:0007669"/>
    <property type="project" value="UniProtKB-UniRule"/>
</dbReference>
<dbReference type="Pfam" id="PF03725">
    <property type="entry name" value="RNase_PH_C"/>
    <property type="match status" value="1"/>
</dbReference>
<dbReference type="CDD" id="cd11362">
    <property type="entry name" value="RNase_PH_bact"/>
    <property type="match status" value="1"/>
</dbReference>
<reference evidence="9 10" key="1">
    <citation type="journal article" date="2006" name="Nat. Biotechnol.">
        <title>Complete genome sequence of the entomopathogenic and metabolically versatile soil bacterium Pseudomonas entomophila.</title>
        <authorList>
            <person name="Vodovar N."/>
            <person name="Vallenet D."/>
            <person name="Cruveiller S."/>
            <person name="Rouy Z."/>
            <person name="Barbe V."/>
            <person name="Acosta C."/>
            <person name="Cattolico L."/>
            <person name="Jubin C."/>
            <person name="Lajus A."/>
            <person name="Segurens B."/>
            <person name="Vacherie B."/>
            <person name="Wincker P."/>
            <person name="Weissenbach J."/>
            <person name="Lemaitre B."/>
            <person name="Medigue C."/>
            <person name="Boccard F."/>
        </authorList>
    </citation>
    <scope>NUCLEOTIDE SEQUENCE [LARGE SCALE GENOMIC DNA]</scope>
    <source>
        <strain evidence="9 10">L48</strain>
    </source>
</reference>
<dbReference type="InterPro" id="IPR027408">
    <property type="entry name" value="PNPase/RNase_PH_dom_sf"/>
</dbReference>
<sequence>MLGRFKVPVQVSQMKRPSGRAADQLRSIRITRNYTKHAEGSVLVEFGDTKVICTVSVENGVPRFLKGQGQGWLTAEYGMLPRSTGERNQREASRGKQGGRTLEIQRLIGRSLRAALDMSKLGDITLYVDCDVIQADGGTRTASITGAMVALCDALAVIKKRGGLKGGNPLKHMIAAVSVGMYQGEAVLDLDYLEDSAAETDLNVVMTSAGGFIEVQGTAEGAPFQPEDFNAMLALAQKGMGEIFELQQAALAD</sequence>
<keyword evidence="5" id="KW-0694">RNA-binding</keyword>
<dbReference type="GO" id="GO:0009022">
    <property type="term" value="F:tRNA nucleotidyltransferase activity"/>
    <property type="evidence" value="ECO:0007669"/>
    <property type="project" value="UniProtKB-UniRule"/>
</dbReference>
<dbReference type="KEGG" id="pen:PSEEN5439"/>
<keyword evidence="3 6" id="KW-0820">tRNA-binding</keyword>